<accession>A0AA41QDM4</accession>
<sequence>MTGPQLFALCWGVLAVASGLGFAVFAEQHADLQVRLQRLLRTPAPSSHRFIFVFTRVFGVGFAVIGVVVFIAALTGKLI</sequence>
<dbReference type="RefSeq" id="WP_236089011.1">
    <property type="nucleotide sequence ID" value="NZ_JAKGSG010000027.1"/>
</dbReference>
<dbReference type="AlphaFoldDB" id="A0AA41QDM4"/>
<keyword evidence="3" id="KW-1185">Reference proteome</keyword>
<comment type="caution">
    <text evidence="2">The sequence shown here is derived from an EMBL/GenBank/DDBJ whole genome shotgun (WGS) entry which is preliminary data.</text>
</comment>
<feature type="transmembrane region" description="Helical" evidence="1">
    <location>
        <begin position="50"/>
        <end position="74"/>
    </location>
</feature>
<evidence type="ECO:0000313" key="3">
    <source>
        <dbReference type="Proteomes" id="UP001165405"/>
    </source>
</evidence>
<keyword evidence="1" id="KW-0812">Transmembrane</keyword>
<protein>
    <submittedName>
        <fullName evidence="2">Uncharacterized protein</fullName>
    </submittedName>
</protein>
<evidence type="ECO:0000256" key="1">
    <source>
        <dbReference type="SAM" id="Phobius"/>
    </source>
</evidence>
<keyword evidence="1" id="KW-0472">Membrane</keyword>
<reference evidence="2" key="1">
    <citation type="submission" date="2022-01" db="EMBL/GenBank/DDBJ databases">
        <title>Antribacter sp. nov., isolated from Guizhou of China.</title>
        <authorList>
            <person name="Chengliang C."/>
            <person name="Ya Z."/>
        </authorList>
    </citation>
    <scope>NUCLEOTIDE SEQUENCE</scope>
    <source>
        <strain evidence="2">KLBMP 9083</strain>
    </source>
</reference>
<dbReference type="EMBL" id="JAKGSG010000027">
    <property type="protein sequence ID" value="MCF4121211.1"/>
    <property type="molecule type" value="Genomic_DNA"/>
</dbReference>
<name>A0AA41QDM4_9MICO</name>
<gene>
    <name evidence="2" type="ORF">L1785_09470</name>
</gene>
<evidence type="ECO:0000313" key="2">
    <source>
        <dbReference type="EMBL" id="MCF4121211.1"/>
    </source>
</evidence>
<dbReference type="Proteomes" id="UP001165405">
    <property type="component" value="Unassembled WGS sequence"/>
</dbReference>
<organism evidence="2 3">
    <name type="scientific">Antribacter soli</name>
    <dbReference type="NCBI Taxonomy" id="2910976"/>
    <lineage>
        <taxon>Bacteria</taxon>
        <taxon>Bacillati</taxon>
        <taxon>Actinomycetota</taxon>
        <taxon>Actinomycetes</taxon>
        <taxon>Micrococcales</taxon>
        <taxon>Promicromonosporaceae</taxon>
        <taxon>Antribacter</taxon>
    </lineage>
</organism>
<keyword evidence="1" id="KW-1133">Transmembrane helix</keyword>
<proteinExistence type="predicted"/>